<gene>
    <name evidence="1" type="ORF">NLS_LOCUS2942</name>
</gene>
<accession>A0A3P6SSR3</accession>
<reference evidence="1 2" key="1">
    <citation type="submission" date="2018-08" db="EMBL/GenBank/DDBJ databases">
        <authorList>
            <person name="Laetsch R D."/>
            <person name="Stevens L."/>
            <person name="Kumar S."/>
            <person name="Blaxter L. M."/>
        </authorList>
    </citation>
    <scope>NUCLEOTIDE SEQUENCE [LARGE SCALE GENOMIC DNA]</scope>
</reference>
<dbReference type="PANTHER" id="PTHR13333">
    <property type="entry name" value="M-AAA PROTEASE-INTERACTING PROTEIN 1, MITOCHONDRIAL"/>
    <property type="match status" value="1"/>
</dbReference>
<evidence type="ECO:0000313" key="1">
    <source>
        <dbReference type="EMBL" id="VDK75507.1"/>
    </source>
</evidence>
<dbReference type="EMBL" id="UYRX01000147">
    <property type="protein sequence ID" value="VDK75507.1"/>
    <property type="molecule type" value="Genomic_DNA"/>
</dbReference>
<dbReference type="AlphaFoldDB" id="A0A3P6SSR3"/>
<proteinExistence type="predicted"/>
<dbReference type="GO" id="GO:0032979">
    <property type="term" value="P:protein insertion into mitochondrial inner membrane from matrix"/>
    <property type="evidence" value="ECO:0007669"/>
    <property type="project" value="TreeGrafter"/>
</dbReference>
<dbReference type="GO" id="GO:0005743">
    <property type="term" value="C:mitochondrial inner membrane"/>
    <property type="evidence" value="ECO:0007669"/>
    <property type="project" value="TreeGrafter"/>
</dbReference>
<protein>
    <recommendedName>
        <fullName evidence="3">Tim44-like domain-containing protein</fullName>
    </recommendedName>
</protein>
<name>A0A3P6SSR3_LITSI</name>
<dbReference type="Proteomes" id="UP000277928">
    <property type="component" value="Unassembled WGS sequence"/>
</dbReference>
<keyword evidence="2" id="KW-1185">Reference proteome</keyword>
<dbReference type="GO" id="GO:0043022">
    <property type="term" value="F:ribosome binding"/>
    <property type="evidence" value="ECO:0007669"/>
    <property type="project" value="TreeGrafter"/>
</dbReference>
<organism evidence="1 2">
    <name type="scientific">Litomosoides sigmodontis</name>
    <name type="common">Filarial nematode worm</name>
    <dbReference type="NCBI Taxonomy" id="42156"/>
    <lineage>
        <taxon>Eukaryota</taxon>
        <taxon>Metazoa</taxon>
        <taxon>Ecdysozoa</taxon>
        <taxon>Nematoda</taxon>
        <taxon>Chromadorea</taxon>
        <taxon>Rhabditida</taxon>
        <taxon>Spirurina</taxon>
        <taxon>Spiruromorpha</taxon>
        <taxon>Filarioidea</taxon>
        <taxon>Onchocercidae</taxon>
        <taxon>Litomosoides</taxon>
    </lineage>
</organism>
<dbReference type="PANTHER" id="PTHR13333:SF5">
    <property type="entry name" value="M-AAA PROTEASE-INTERACTING PROTEIN 1, MITOCHONDRIAL"/>
    <property type="match status" value="1"/>
</dbReference>
<evidence type="ECO:0000313" key="2">
    <source>
        <dbReference type="Proteomes" id="UP000277928"/>
    </source>
</evidence>
<dbReference type="OMA" id="GMWKVTR"/>
<dbReference type="OrthoDB" id="7249367at2759"/>
<sequence>MFRSITNFLVSARRQAVMQKFSSIAHFSVSKDQISELCMSKDSHKPFVLLEESRSIIPVFDLNRRLGNVFAQFRYRHFFEKEFTVKGFLNGAIQAAVLCADYIRHGDWGNLRRIMIDEAVSELQTRLDPFSADDFERLRFSVNDVIYSVINSSYTCGKIQPNKSGLRSFFPAKHRAFYSQAIIYIKKSNIDESKSIERLLRTSAPGSFLICNITLSRILSPLGMWKVTRINFFDYP</sequence>
<evidence type="ECO:0008006" key="3">
    <source>
        <dbReference type="Google" id="ProtNLM"/>
    </source>
</evidence>